<gene>
    <name evidence="1" type="ORF">OPT61_g3536</name>
</gene>
<reference evidence="1" key="1">
    <citation type="submission" date="2022-11" db="EMBL/GenBank/DDBJ databases">
        <title>Genome Sequence of Boeremia exigua.</title>
        <authorList>
            <person name="Buettner E."/>
        </authorList>
    </citation>
    <scope>NUCLEOTIDE SEQUENCE</scope>
    <source>
        <strain evidence="1">CU02</strain>
    </source>
</reference>
<comment type="caution">
    <text evidence="1">The sequence shown here is derived from an EMBL/GenBank/DDBJ whole genome shotgun (WGS) entry which is preliminary data.</text>
</comment>
<protein>
    <submittedName>
        <fullName evidence="1">Uncharacterized protein</fullName>
    </submittedName>
</protein>
<evidence type="ECO:0000313" key="1">
    <source>
        <dbReference type="EMBL" id="KAJ8114623.1"/>
    </source>
</evidence>
<sequence>MLKQLGRILRPALMSRPNSVAATSRAVHVPVSAKMTEQKMNPHKYTNGCWLNNDRLNREARYVEFNFAALCGKAVSVCTGATKVVRYEKKEGGFNRVFILWLDNGAHVVARVPFRIAGPRRLTTNSEVATMAYIRSCTKIPVPKVLDWSDDESSIGTEYIIMEHADGVQLHNVWPSMTPHQHMLCVKNIGFITAEMAKLSFPVYGSLYFANAPIEPSLKCDFVEGFWTDLQSYCPGLTDTGYSRIPNVDDTATEALRYRGSVQDHLHLLESCNRVIEELARTSTIRDVAVPTLLHPDIHKRNIFVSGADPSQIIGIIDWQSTSIEPAFVYANHTPDLVEDPTVDISVLKDCYRARNEMRNLPCRRSILKKKQQEEIAEHKKQFEDFESVQQLKLFLKRVLDAESDGWVPVNQWAAMREENAKLFGEFLESVKESGGSEERARALWPFSEIDKLSINMKATAKENVHKDSIALRTATTGSQATIDVIKRQSKSMQVLDEFELDALIEEDRI</sequence>
<evidence type="ECO:0000313" key="2">
    <source>
        <dbReference type="Proteomes" id="UP001153331"/>
    </source>
</evidence>
<accession>A0ACC2IHJ0</accession>
<name>A0ACC2IHJ0_9PLEO</name>
<keyword evidence="2" id="KW-1185">Reference proteome</keyword>
<dbReference type="Proteomes" id="UP001153331">
    <property type="component" value="Unassembled WGS sequence"/>
</dbReference>
<proteinExistence type="predicted"/>
<dbReference type="EMBL" id="JAPHNI010000183">
    <property type="protein sequence ID" value="KAJ8114623.1"/>
    <property type="molecule type" value="Genomic_DNA"/>
</dbReference>
<organism evidence="1 2">
    <name type="scientific">Boeremia exigua</name>
    <dbReference type="NCBI Taxonomy" id="749465"/>
    <lineage>
        <taxon>Eukaryota</taxon>
        <taxon>Fungi</taxon>
        <taxon>Dikarya</taxon>
        <taxon>Ascomycota</taxon>
        <taxon>Pezizomycotina</taxon>
        <taxon>Dothideomycetes</taxon>
        <taxon>Pleosporomycetidae</taxon>
        <taxon>Pleosporales</taxon>
        <taxon>Pleosporineae</taxon>
        <taxon>Didymellaceae</taxon>
        <taxon>Boeremia</taxon>
    </lineage>
</organism>